<dbReference type="PIRSF" id="PIRSF002158">
    <property type="entry name" value="Ribosomal_L2"/>
    <property type="match status" value="1"/>
</dbReference>
<dbReference type="Proteomes" id="UP000515146">
    <property type="component" value="Unplaced"/>
</dbReference>
<dbReference type="Gene3D" id="4.10.950.10">
    <property type="entry name" value="Ribosomal protein L2, domain 3"/>
    <property type="match status" value="1"/>
</dbReference>
<dbReference type="KEGG" id="dpte:113796652"/>
<keyword evidence="9" id="KW-1185">Reference proteome</keyword>
<dbReference type="RefSeq" id="XP_027202761.1">
    <property type="nucleotide sequence ID" value="XM_027346960.1"/>
</dbReference>
<dbReference type="OrthoDB" id="10267824at2759"/>
<dbReference type="InterPro" id="IPR014722">
    <property type="entry name" value="Rib_uL2_dom2"/>
</dbReference>
<dbReference type="PROSITE" id="PS00467">
    <property type="entry name" value="RIBOSOMAL_L2"/>
    <property type="match status" value="1"/>
</dbReference>
<proteinExistence type="inferred from homology"/>
<dbReference type="GO" id="GO:0002181">
    <property type="term" value="P:cytoplasmic translation"/>
    <property type="evidence" value="ECO:0007669"/>
    <property type="project" value="TreeGrafter"/>
</dbReference>
<keyword evidence="2" id="KW-0694">RNA-binding</keyword>
<dbReference type="SMART" id="SM01383">
    <property type="entry name" value="Ribosomal_L2"/>
    <property type="match status" value="1"/>
</dbReference>
<dbReference type="GO" id="GO:0019843">
    <property type="term" value="F:rRNA binding"/>
    <property type="evidence" value="ECO:0007669"/>
    <property type="project" value="UniProtKB-KW"/>
</dbReference>
<dbReference type="GO" id="GO:0022625">
    <property type="term" value="C:cytosolic large ribosomal subunit"/>
    <property type="evidence" value="ECO:0007669"/>
    <property type="project" value="TreeGrafter"/>
</dbReference>
<dbReference type="Gene3D" id="2.30.30.30">
    <property type="match status" value="1"/>
</dbReference>
<dbReference type="InterPro" id="IPR008991">
    <property type="entry name" value="Translation_prot_SH3-like_sf"/>
</dbReference>
<evidence type="ECO:0000256" key="6">
    <source>
        <dbReference type="ARBA" id="ARBA00035350"/>
    </source>
</evidence>
<organism evidence="9 10">
    <name type="scientific">Dermatophagoides pteronyssinus</name>
    <name type="common">European house dust mite</name>
    <dbReference type="NCBI Taxonomy" id="6956"/>
    <lineage>
        <taxon>Eukaryota</taxon>
        <taxon>Metazoa</taxon>
        <taxon>Ecdysozoa</taxon>
        <taxon>Arthropoda</taxon>
        <taxon>Chelicerata</taxon>
        <taxon>Arachnida</taxon>
        <taxon>Acari</taxon>
        <taxon>Acariformes</taxon>
        <taxon>Sarcoptiformes</taxon>
        <taxon>Astigmata</taxon>
        <taxon>Psoroptidia</taxon>
        <taxon>Analgoidea</taxon>
        <taxon>Pyroglyphidae</taxon>
        <taxon>Dermatophagoidinae</taxon>
        <taxon>Dermatophagoides</taxon>
    </lineage>
</organism>
<keyword evidence="2" id="KW-0699">rRNA-binding</keyword>
<dbReference type="Pfam" id="PF03947">
    <property type="entry name" value="Ribosomal_L2_C"/>
    <property type="match status" value="1"/>
</dbReference>
<dbReference type="GO" id="GO:0003735">
    <property type="term" value="F:structural constituent of ribosome"/>
    <property type="evidence" value="ECO:0007669"/>
    <property type="project" value="InterPro"/>
</dbReference>
<evidence type="ECO:0000256" key="4">
    <source>
        <dbReference type="ARBA" id="ARBA00023274"/>
    </source>
</evidence>
<evidence type="ECO:0000256" key="3">
    <source>
        <dbReference type="ARBA" id="ARBA00022980"/>
    </source>
</evidence>
<evidence type="ECO:0000313" key="10">
    <source>
        <dbReference type="RefSeq" id="XP_027202761.1"/>
    </source>
</evidence>
<feature type="domain" description="Large ribosomal subunit protein uL2 C-terminal" evidence="7">
    <location>
        <begin position="96"/>
        <end position="232"/>
    </location>
</feature>
<dbReference type="Gene3D" id="2.40.50.140">
    <property type="entry name" value="Nucleic acid-binding proteins"/>
    <property type="match status" value="1"/>
</dbReference>
<dbReference type="InterPro" id="IPR022666">
    <property type="entry name" value="Ribosomal_uL2_RNA-bd_dom"/>
</dbReference>
<dbReference type="InterPro" id="IPR022671">
    <property type="entry name" value="Ribosomal_uL2_CS"/>
</dbReference>
<dbReference type="InterPro" id="IPR012340">
    <property type="entry name" value="NA-bd_OB-fold"/>
</dbReference>
<dbReference type="InParanoid" id="A0A6P6YCX5"/>
<dbReference type="FunFam" id="2.30.30.30:FF:000006">
    <property type="entry name" value="60S ribosomal protein L8"/>
    <property type="match status" value="1"/>
</dbReference>
<comment type="similarity">
    <text evidence="1">Belongs to the universal ribosomal protein uL2 family.</text>
</comment>
<dbReference type="FunFam" id="4.10.950.10:FF:000002">
    <property type="entry name" value="60S ribosomal protein L2"/>
    <property type="match status" value="1"/>
</dbReference>
<evidence type="ECO:0000313" key="9">
    <source>
        <dbReference type="Proteomes" id="UP000515146"/>
    </source>
</evidence>
<evidence type="ECO:0000259" key="7">
    <source>
        <dbReference type="SMART" id="SM01382"/>
    </source>
</evidence>
<evidence type="ECO:0000256" key="2">
    <source>
        <dbReference type="ARBA" id="ARBA00022730"/>
    </source>
</evidence>
<dbReference type="PANTHER" id="PTHR13691">
    <property type="entry name" value="RIBOSOMAL PROTEIN L2"/>
    <property type="match status" value="1"/>
</dbReference>
<dbReference type="PANTHER" id="PTHR13691:SF16">
    <property type="entry name" value="LARGE RIBOSOMAL SUBUNIT PROTEIN UL2"/>
    <property type="match status" value="1"/>
</dbReference>
<sequence length="257" mass="27551">MGRVIRGQRIGAGSIFRASTCKRQGAAKLRVLDSIERKGYIRGTVVDIMHDSGRTAPLAKIEFRNTVNHGKQTELFIASEGMYTGQQIYCGSKAKLDVGNIMPLSKFPEGSIICNIERSAGDRGSIARVSGSYAIVIGQSPDKTKTRIRLPSGIKKTLKSECRAQAGIVAGGGVADKPILKAGTSYYKHKAKRGAVWPRVRGVAMNPVDHPHGGGNHQHIGHASTVSRHAPPGQKVGLIAARRTGLIRGSRSLKQND</sequence>
<dbReference type="NCBIfam" id="NF007180">
    <property type="entry name" value="PRK09612.1"/>
    <property type="match status" value="1"/>
</dbReference>
<evidence type="ECO:0000259" key="8">
    <source>
        <dbReference type="SMART" id="SM01383"/>
    </source>
</evidence>
<name>A0A6P6YCX5_DERPT</name>
<keyword evidence="3" id="KW-0689">Ribosomal protein</keyword>
<evidence type="ECO:0000256" key="5">
    <source>
        <dbReference type="ARBA" id="ARBA00035242"/>
    </source>
</evidence>
<evidence type="ECO:0000256" key="1">
    <source>
        <dbReference type="ARBA" id="ARBA00005636"/>
    </source>
</evidence>
<dbReference type="InterPro" id="IPR014726">
    <property type="entry name" value="Ribosomal_uL2_dom3"/>
</dbReference>
<feature type="domain" description="Large ribosomal subunit protein uL2 RNA-binding" evidence="8">
    <location>
        <begin position="11"/>
        <end position="90"/>
    </location>
</feature>
<dbReference type="SUPFAM" id="SSF50104">
    <property type="entry name" value="Translation proteins SH3-like domain"/>
    <property type="match status" value="1"/>
</dbReference>
<dbReference type="SUPFAM" id="SSF50249">
    <property type="entry name" value="Nucleic acid-binding proteins"/>
    <property type="match status" value="1"/>
</dbReference>
<accession>A0A6P6YCX5</accession>
<dbReference type="InterPro" id="IPR022669">
    <property type="entry name" value="Ribosomal_uL2_C"/>
</dbReference>
<dbReference type="InterPro" id="IPR023672">
    <property type="entry name" value="Ribosomal_uL2_arc_euk"/>
</dbReference>
<keyword evidence="4" id="KW-0687">Ribonucleoprotein</keyword>
<dbReference type="Pfam" id="PF00181">
    <property type="entry name" value="Ribosomal_L2_N"/>
    <property type="match status" value="1"/>
</dbReference>
<protein>
    <recommendedName>
        <fullName evidence="5">Large ribosomal subunit protein uL2</fullName>
    </recommendedName>
    <alternativeName>
        <fullName evidence="6">60S ribosomal protein L8</fullName>
    </alternativeName>
</protein>
<dbReference type="InterPro" id="IPR002171">
    <property type="entry name" value="Ribosomal_uL2"/>
</dbReference>
<dbReference type="FunFam" id="2.40.50.140:FF:000020">
    <property type="entry name" value="60S ribosomal protein L2"/>
    <property type="match status" value="1"/>
</dbReference>
<dbReference type="AlphaFoldDB" id="A0A6P6YCX5"/>
<reference evidence="10" key="1">
    <citation type="submission" date="2025-08" db="UniProtKB">
        <authorList>
            <consortium name="RefSeq"/>
        </authorList>
    </citation>
    <scope>IDENTIFICATION</scope>
    <source>
        <strain evidence="10">Airmid</strain>
    </source>
</reference>
<dbReference type="SMART" id="SM01382">
    <property type="entry name" value="Ribosomal_L2_C"/>
    <property type="match status" value="1"/>
</dbReference>
<gene>
    <name evidence="10" type="primary">LOC113796652</name>
</gene>